<dbReference type="PRINTS" id="PR00032">
    <property type="entry name" value="HTHARAC"/>
</dbReference>
<dbReference type="AlphaFoldDB" id="A0A328TRB4"/>
<feature type="domain" description="HTH araC/xylS-type" evidence="5">
    <location>
        <begin position="668"/>
        <end position="767"/>
    </location>
</feature>
<keyword evidence="7" id="KW-1185">Reference proteome</keyword>
<dbReference type="PROSITE" id="PS01124">
    <property type="entry name" value="HTH_ARAC_FAMILY_2"/>
    <property type="match status" value="1"/>
</dbReference>
<dbReference type="GO" id="GO:0043565">
    <property type="term" value="F:sequence-specific DNA binding"/>
    <property type="evidence" value="ECO:0007669"/>
    <property type="project" value="InterPro"/>
</dbReference>
<dbReference type="Pfam" id="PF12833">
    <property type="entry name" value="HTH_18"/>
    <property type="match status" value="1"/>
</dbReference>
<keyword evidence="1" id="KW-0805">Transcription regulation</keyword>
<dbReference type="OrthoDB" id="2503690at2"/>
<comment type="caution">
    <text evidence="6">The sequence shown here is derived from an EMBL/GenBank/DDBJ whole genome shotgun (WGS) entry which is preliminary data.</text>
</comment>
<gene>
    <name evidence="6" type="ORF">DL346_28610</name>
</gene>
<accession>A0A328TRB4</accession>
<protein>
    <recommendedName>
        <fullName evidence="5">HTH araC/xylS-type domain-containing protein</fullName>
    </recommendedName>
</protein>
<keyword evidence="4" id="KW-1133">Transmembrane helix</keyword>
<dbReference type="SMART" id="SM00342">
    <property type="entry name" value="HTH_ARAC"/>
    <property type="match status" value="1"/>
</dbReference>
<dbReference type="SUPFAM" id="SSF46689">
    <property type="entry name" value="Homeodomain-like"/>
    <property type="match status" value="1"/>
</dbReference>
<evidence type="ECO:0000256" key="4">
    <source>
        <dbReference type="SAM" id="Phobius"/>
    </source>
</evidence>
<evidence type="ECO:0000256" key="2">
    <source>
        <dbReference type="ARBA" id="ARBA00023125"/>
    </source>
</evidence>
<dbReference type="GO" id="GO:0003700">
    <property type="term" value="F:DNA-binding transcription factor activity"/>
    <property type="evidence" value="ECO:0007669"/>
    <property type="project" value="InterPro"/>
</dbReference>
<organism evidence="6 7">
    <name type="scientific">Paenibacillus montanisoli</name>
    <dbReference type="NCBI Taxonomy" id="2081970"/>
    <lineage>
        <taxon>Bacteria</taxon>
        <taxon>Bacillati</taxon>
        <taxon>Bacillota</taxon>
        <taxon>Bacilli</taxon>
        <taxon>Bacillales</taxon>
        <taxon>Paenibacillaceae</taxon>
        <taxon>Paenibacillus</taxon>
    </lineage>
</organism>
<dbReference type="InterPro" id="IPR009057">
    <property type="entry name" value="Homeodomain-like_sf"/>
</dbReference>
<proteinExistence type="predicted"/>
<keyword evidence="4" id="KW-0472">Membrane</keyword>
<evidence type="ECO:0000259" key="5">
    <source>
        <dbReference type="PROSITE" id="PS01124"/>
    </source>
</evidence>
<dbReference type="InterPro" id="IPR018060">
    <property type="entry name" value="HTH_AraC"/>
</dbReference>
<dbReference type="Proteomes" id="UP000249260">
    <property type="component" value="Unassembled WGS sequence"/>
</dbReference>
<dbReference type="Gene3D" id="1.10.10.60">
    <property type="entry name" value="Homeodomain-like"/>
    <property type="match status" value="2"/>
</dbReference>
<keyword evidence="2" id="KW-0238">DNA-binding</keyword>
<reference evidence="6 7" key="1">
    <citation type="submission" date="2018-06" db="EMBL/GenBank/DDBJ databases">
        <title>Paenibacillus montanisoli sp. nov., isolated from mountain area soil.</title>
        <authorList>
            <person name="Wu M."/>
        </authorList>
    </citation>
    <scope>NUCLEOTIDE SEQUENCE [LARGE SCALE GENOMIC DNA]</scope>
    <source>
        <strain evidence="6 7">RA17</strain>
    </source>
</reference>
<feature type="transmembrane region" description="Helical" evidence="4">
    <location>
        <begin position="33"/>
        <end position="53"/>
    </location>
</feature>
<keyword evidence="3" id="KW-0804">Transcription</keyword>
<dbReference type="EMBL" id="QLUW01000010">
    <property type="protein sequence ID" value="RAP73177.1"/>
    <property type="molecule type" value="Genomic_DNA"/>
</dbReference>
<name>A0A328TRB4_9BACL</name>
<dbReference type="InterPro" id="IPR020449">
    <property type="entry name" value="Tscrpt_reg_AraC-type_HTH"/>
</dbReference>
<dbReference type="Gene3D" id="3.30.450.20">
    <property type="entry name" value="PAS domain"/>
    <property type="match status" value="1"/>
</dbReference>
<feature type="transmembrane region" description="Helical" evidence="4">
    <location>
        <begin position="331"/>
        <end position="349"/>
    </location>
</feature>
<dbReference type="PANTHER" id="PTHR43280">
    <property type="entry name" value="ARAC-FAMILY TRANSCRIPTIONAL REGULATOR"/>
    <property type="match status" value="1"/>
</dbReference>
<evidence type="ECO:0000313" key="6">
    <source>
        <dbReference type="EMBL" id="RAP73177.1"/>
    </source>
</evidence>
<dbReference type="PANTHER" id="PTHR43280:SF2">
    <property type="entry name" value="HTH-TYPE TRANSCRIPTIONAL REGULATOR EXSA"/>
    <property type="match status" value="1"/>
</dbReference>
<keyword evidence="4" id="KW-0812">Transmembrane</keyword>
<evidence type="ECO:0000256" key="1">
    <source>
        <dbReference type="ARBA" id="ARBA00023015"/>
    </source>
</evidence>
<evidence type="ECO:0000313" key="7">
    <source>
        <dbReference type="Proteomes" id="UP000249260"/>
    </source>
</evidence>
<evidence type="ECO:0000256" key="3">
    <source>
        <dbReference type="ARBA" id="ARBA00023163"/>
    </source>
</evidence>
<sequence length="785" mass="89818">MQFQIESFLRSVIGLVVREGDCMYKKFVLKNPFQLFLTILLPFLLSTVLLLFVQSSLLSRNFENFALKQVYREQLADLQYTSQNVSALEQTARSVSTTAFFDDTITDLLYTDISSEEIVKYQSKLQSYKNIYPFLQSIYIYNGNSVYAVPREKFIYDRTAFDDKGIFPILDDIKNNRSHSIVLRRIPNPMSGIATGADKELYVYSYLFFDSQVASGKVNEAIILNISEEWLRQSIHPQDDESGSRIFVIDRNGKLLSDDQAHPMLSDLSAKPYISRIHASEEPAGSFRMNVDGADSFVTYTSADAFDWKLVSITPYNYIVKDIERMKRKTYLFVVCFIAGSMLLTFYFSRRLVVPMSLIIQRYNQLEEEKRGEFNDRKQQFLRRIIQAKGTLSIEKLGKQFHGYGISLDPAAGFLIVLFKVDRFSEFCSAYNAGDRGLLKFGLVNIVTELMGPVAPHVCLELEEDQVILLLQEDTFIAPSQQSALVDVMKQVQHNAKDYLRLGVSVSFSEPFETLAQVNFHYLKTVDLSYYRLIFGHGSMIFSENISARTDDFKSSQEKDDELTEALIQGRLPEAKEALAAMLADATAYSYSALSSMFIRILLLIRHAIGVLEANHAMKVDFEFNAYLMKLQKMETTDEILKDFYALFDRLALELEAKKDNKYLKLLDLVSQIVHRELANPSLSLDYIADEVDLSPPYLGKLFKKHRLVSVSDFINNVRLNYASQLVATSTDTITEIMEKSGFASRSHFFTQFKKAYGLTPSQYRMNAKQAGYVRKPNLDFTEPF</sequence>